<keyword evidence="7 13" id="KW-0256">Endoplasmic reticulum</keyword>
<feature type="compositionally biased region" description="Basic and acidic residues" evidence="15">
    <location>
        <begin position="11"/>
        <end position="22"/>
    </location>
</feature>
<evidence type="ECO:0000256" key="8">
    <source>
        <dbReference type="ARBA" id="ARBA00022989"/>
    </source>
</evidence>
<evidence type="ECO:0000256" key="9">
    <source>
        <dbReference type="ARBA" id="ARBA00023098"/>
    </source>
</evidence>
<comment type="function">
    <text evidence="13 14">Catalyzes the first step of the methylation pathway of phosphatidylcholine biosynthesis, the SAM-dependent methylation of phosphatidylethanolamine (PE) to phosphatidylmonomethylethanolamine (PMME).</text>
</comment>
<comment type="similarity">
    <text evidence="13 14">Belongs to the class VI-like SAM-binding methyltransferase superfamily. CHO2 family.</text>
</comment>
<dbReference type="PROSITE" id="PS51598">
    <property type="entry name" value="SAM_CHO2"/>
    <property type="match status" value="1"/>
</dbReference>
<dbReference type="HAMAP" id="MF_03217">
    <property type="entry name" value="PEMT"/>
    <property type="match status" value="1"/>
</dbReference>
<dbReference type="GO" id="GO:0006656">
    <property type="term" value="P:phosphatidylcholine biosynthetic process"/>
    <property type="evidence" value="ECO:0007669"/>
    <property type="project" value="UniProtKB-UniRule"/>
</dbReference>
<dbReference type="InterPro" id="IPR016219">
    <property type="entry name" value="Phosphatid-EA_MeTrfase_fun"/>
</dbReference>
<dbReference type="PANTHER" id="PTHR32138">
    <property type="entry name" value="PHOSPHATIDYLETHANOLAMINE N-METHYLTRANSFERASE"/>
    <property type="match status" value="1"/>
</dbReference>
<dbReference type="AlphaFoldDB" id="A0A553IF53"/>
<evidence type="ECO:0000313" key="16">
    <source>
        <dbReference type="EMBL" id="TRX98828.1"/>
    </source>
</evidence>
<evidence type="ECO:0000256" key="14">
    <source>
        <dbReference type="RuleBase" id="RU361122"/>
    </source>
</evidence>
<keyword evidence="3 13" id="KW-0489">Methyltransferase</keyword>
<dbReference type="Pfam" id="PF04191">
    <property type="entry name" value="PEMT"/>
    <property type="match status" value="2"/>
</dbReference>
<keyword evidence="17" id="KW-1185">Reference proteome</keyword>
<evidence type="ECO:0000256" key="2">
    <source>
        <dbReference type="ARBA" id="ARBA00022516"/>
    </source>
</evidence>
<feature type="transmembrane region" description="Helical" evidence="13 14">
    <location>
        <begin position="299"/>
        <end position="324"/>
    </location>
</feature>
<feature type="transmembrane region" description="Helical" evidence="13 14">
    <location>
        <begin position="228"/>
        <end position="247"/>
    </location>
</feature>
<dbReference type="InterPro" id="IPR007318">
    <property type="entry name" value="Phopholipid_MeTrfase"/>
</dbReference>
<evidence type="ECO:0000256" key="7">
    <source>
        <dbReference type="ARBA" id="ARBA00022824"/>
    </source>
</evidence>
<evidence type="ECO:0000256" key="4">
    <source>
        <dbReference type="ARBA" id="ARBA00022679"/>
    </source>
</evidence>
<organism evidence="16 17">
    <name type="scientific">Xylaria flabelliformis</name>
    <dbReference type="NCBI Taxonomy" id="2512241"/>
    <lineage>
        <taxon>Eukaryota</taxon>
        <taxon>Fungi</taxon>
        <taxon>Dikarya</taxon>
        <taxon>Ascomycota</taxon>
        <taxon>Pezizomycotina</taxon>
        <taxon>Sordariomycetes</taxon>
        <taxon>Xylariomycetidae</taxon>
        <taxon>Xylariales</taxon>
        <taxon>Xylariaceae</taxon>
        <taxon>Xylaria</taxon>
    </lineage>
</organism>
<dbReference type="PANTHER" id="PTHR32138:SF0">
    <property type="entry name" value="PHOSPHATIDYLETHANOLAMINE N-METHYLTRANSFERASE"/>
    <property type="match status" value="1"/>
</dbReference>
<keyword evidence="11 13" id="KW-0594">Phospholipid biosynthesis</keyword>
<name>A0A553IF53_9PEZI</name>
<dbReference type="UniPathway" id="UPA00753"/>
<accession>A0A553IF53</accession>
<feature type="transmembrane region" description="Helical" evidence="13 14">
    <location>
        <begin position="86"/>
        <end position="106"/>
    </location>
</feature>
<evidence type="ECO:0000256" key="12">
    <source>
        <dbReference type="ARBA" id="ARBA00023264"/>
    </source>
</evidence>
<reference evidence="17" key="1">
    <citation type="submission" date="2019-06" db="EMBL/GenBank/DDBJ databases">
        <title>Draft genome sequence of the griseofulvin-producing fungus Xylaria cubensis strain G536.</title>
        <authorList>
            <person name="Mead M.E."/>
            <person name="Raja H.A."/>
            <person name="Steenwyk J.L."/>
            <person name="Knowles S.L."/>
            <person name="Oberlies N.H."/>
            <person name="Rokas A."/>
        </authorList>
    </citation>
    <scope>NUCLEOTIDE SEQUENCE [LARGE SCALE GENOMIC DNA]</scope>
    <source>
        <strain evidence="17">G536</strain>
    </source>
</reference>
<dbReference type="STRING" id="2512241.A0A553IF53"/>
<feature type="region of interest" description="Disordered" evidence="15">
    <location>
        <begin position="696"/>
        <end position="717"/>
    </location>
</feature>
<keyword evidence="4 13" id="KW-0808">Transferase</keyword>
<evidence type="ECO:0000256" key="6">
    <source>
        <dbReference type="ARBA" id="ARBA00022692"/>
    </source>
</evidence>
<protein>
    <recommendedName>
        <fullName evidence="13 14">Phosphatidylethanolamine N-methyltransferase</fullName>
        <shortName evidence="13">PE methyltransferase</shortName>
        <shortName evidence="13 14">PEAMT</shortName>
        <shortName evidence="13">PEMT</shortName>
        <ecNumber evidence="13 14">2.1.1.17</ecNumber>
    </recommendedName>
</protein>
<keyword evidence="10 13" id="KW-0472">Membrane</keyword>
<dbReference type="PIRSF" id="PIRSF000383">
    <property type="entry name" value="PEAMT"/>
    <property type="match status" value="1"/>
</dbReference>
<keyword evidence="6 13" id="KW-0812">Transmembrane</keyword>
<dbReference type="Proteomes" id="UP000319160">
    <property type="component" value="Unassembled WGS sequence"/>
</dbReference>
<comment type="caution">
    <text evidence="13 14">Lacks conserved residue(s) required for the propagation of feature annotation.</text>
</comment>
<evidence type="ECO:0000256" key="10">
    <source>
        <dbReference type="ARBA" id="ARBA00023136"/>
    </source>
</evidence>
<evidence type="ECO:0000313" key="17">
    <source>
        <dbReference type="Proteomes" id="UP000319160"/>
    </source>
</evidence>
<feature type="transmembrane region" description="Helical" evidence="13 14">
    <location>
        <begin position="494"/>
        <end position="515"/>
    </location>
</feature>
<dbReference type="OrthoDB" id="4583at2759"/>
<feature type="transmembrane region" description="Helical" evidence="13 14">
    <location>
        <begin position="259"/>
        <end position="279"/>
    </location>
</feature>
<keyword evidence="8 13" id="KW-1133">Transmembrane helix</keyword>
<comment type="subcellular location">
    <subcellularLocation>
        <location evidence="1">Endomembrane system</location>
        <topology evidence="1">Multi-pass membrane protein</topology>
    </subcellularLocation>
    <subcellularLocation>
        <location evidence="13 14">Endoplasmic reticulum membrane</location>
        <topology evidence="13 14">Multi-pass membrane protein</topology>
    </subcellularLocation>
</comment>
<dbReference type="GO" id="GO:0004608">
    <property type="term" value="F:phosphatidylethanolamine N-methyltransferase activity"/>
    <property type="evidence" value="ECO:0007669"/>
    <property type="project" value="UniProtKB-UniRule"/>
</dbReference>
<dbReference type="EMBL" id="VFLP01000001">
    <property type="protein sequence ID" value="TRX98828.1"/>
    <property type="molecule type" value="Genomic_DNA"/>
</dbReference>
<evidence type="ECO:0000256" key="1">
    <source>
        <dbReference type="ARBA" id="ARBA00004127"/>
    </source>
</evidence>
<feature type="transmembrane region" description="Helical" evidence="13 14">
    <location>
        <begin position="202"/>
        <end position="222"/>
    </location>
</feature>
<comment type="caution">
    <text evidence="16">The sequence shown here is derived from an EMBL/GenBank/DDBJ whole genome shotgun (WGS) entry which is preliminary data.</text>
</comment>
<dbReference type="GO" id="GO:0005789">
    <property type="term" value="C:endoplasmic reticulum membrane"/>
    <property type="evidence" value="ECO:0007669"/>
    <property type="project" value="UniProtKB-SubCell"/>
</dbReference>
<comment type="pathway">
    <text evidence="13 14">Phospholipid metabolism; phosphatidylcholine biosynthesis.</text>
</comment>
<keyword evidence="9 13" id="KW-0443">Lipid metabolism</keyword>
<feature type="compositionally biased region" description="Polar residues" evidence="15">
    <location>
        <begin position="696"/>
        <end position="709"/>
    </location>
</feature>
<feature type="region of interest" description="Disordered" evidence="15">
    <location>
        <begin position="1"/>
        <end position="56"/>
    </location>
</feature>
<evidence type="ECO:0000256" key="11">
    <source>
        <dbReference type="ARBA" id="ARBA00023209"/>
    </source>
</evidence>
<keyword evidence="12 13" id="KW-1208">Phospholipid metabolism</keyword>
<dbReference type="EC" id="2.1.1.17" evidence="13 14"/>
<keyword evidence="5 13" id="KW-0949">S-adenosyl-L-methionine</keyword>
<dbReference type="GO" id="GO:0032259">
    <property type="term" value="P:methylation"/>
    <property type="evidence" value="ECO:0007669"/>
    <property type="project" value="UniProtKB-KW"/>
</dbReference>
<feature type="transmembrane region" description="Helical" evidence="13 14">
    <location>
        <begin position="391"/>
        <end position="408"/>
    </location>
</feature>
<proteinExistence type="inferred from homology"/>
<feature type="compositionally biased region" description="Basic and acidic residues" evidence="15">
    <location>
        <begin position="30"/>
        <end position="54"/>
    </location>
</feature>
<evidence type="ECO:0000256" key="13">
    <source>
        <dbReference type="HAMAP-Rule" id="MF_03217"/>
    </source>
</evidence>
<comment type="catalytic activity">
    <reaction evidence="13 14">
        <text>a 1,2-diacyl-sn-glycero-3-phosphoethanolamine + S-adenosyl-L-methionine = a 1,2-diacyl-sn-glycero-3-phospho-N-methylethanolamine + S-adenosyl-L-homocysteine + H(+)</text>
        <dbReference type="Rhea" id="RHEA:11164"/>
        <dbReference type="ChEBI" id="CHEBI:15378"/>
        <dbReference type="ChEBI" id="CHEBI:57856"/>
        <dbReference type="ChEBI" id="CHEBI:59789"/>
        <dbReference type="ChEBI" id="CHEBI:64573"/>
        <dbReference type="ChEBI" id="CHEBI:64612"/>
        <dbReference type="EC" id="2.1.1.17"/>
    </reaction>
</comment>
<keyword evidence="2 13" id="KW-0444">Lipid biosynthesis</keyword>
<evidence type="ECO:0000256" key="5">
    <source>
        <dbReference type="ARBA" id="ARBA00022691"/>
    </source>
</evidence>
<evidence type="ECO:0000256" key="3">
    <source>
        <dbReference type="ARBA" id="ARBA00022603"/>
    </source>
</evidence>
<sequence length="971" mass="109762">MNPSTDNPAGELRHRQVGEKDASSAPHIHAGNDESSHQGEKGDGKESRAQETRKTYGRTRGGKVFVVPITQDRIPQMLDPRQPKNVSDIVVLAVLGAHILALYALPSPLSKYVFAAIYIFWRAAYNVGIGVLLRWQSNDNTLVAWAQKWQLFELPSTGKNPRPWLYNLLKRETETEVHSEFDFDNAPIEYNTWLVFRRFVDLVLLCDFVSYILFAIACTHTPVSEPVLMTMGRWLLGLAIVGFNFWVKVDALRVVKDYAWYWGDFFFLVDQELTFDGVFEMAPHPMYSIGYAGYYGISMMAGSYAVLFISIFAHACQFAFLVLVENPHIEKTYNPPPPRKRLATEEHEHVQLSEIGTPQESQDGSPALQQLSPKEIHNLLGLQNIDLFRNTDYSTCLLLVYLVTLAVVTPQGPFWQFLFVMHALAWRIWYSIGLGSILHRQSEDKMWTRHFLKFGDTTNEAWRQWKGMYHISHVLCYASFVAACWKMYSVPVDWSYGFVLLRHVIGASLIALQVWTAMSIYESLGEFGWFFGDFFFDRGVKLNYTSIYRFLNNPERIIGTAGLWGAALITWSKSVFILAWISHLLTIGFLEFVEQPHMQKIYGESLRDESGLTRFIKRSLPPYVVEWQSSVNQIMDQTSQLVEELLDAARPKLAASVSTIVRDTTALFNKYPARLGISKSAPDLATYDPKHYSVTVQGESSSGSALTERSSGKEGTAGRFPNYLNTLIFEYGAPIKVKWTAPANHGRKDWIGLYMVADNRSREITDISSLGRWIPTIPGQYESTTADQGILLSDVPVQSHDSDGTNLVKGEVIFSGDKLWWTQGVFEFRYHHDGTHNAMAISQPFEIHVARFDDEDVPAGVDPLANYQNAVESALLPVIQNCLDRDPDIAPSKPTELWGSHVERDSKYAKRIVYAIRQMFGIEFAPAVVPADGSTRNLAWRICNAKQVLAPYSMSNSKGTSTPGDEKPHSP</sequence>
<feature type="transmembrane region" description="Helical" evidence="13 14">
    <location>
        <begin position="112"/>
        <end position="133"/>
    </location>
</feature>
<gene>
    <name evidence="16" type="ORF">FHL15_000170</name>
</gene>
<evidence type="ECO:0000256" key="15">
    <source>
        <dbReference type="SAM" id="MobiDB-lite"/>
    </source>
</evidence>
<feature type="transmembrane region" description="Helical" evidence="13 14">
    <location>
        <begin position="468"/>
        <end position="488"/>
    </location>
</feature>